<name>A0ACC2BLQ5_DIPCM</name>
<dbReference type="Proteomes" id="UP001162992">
    <property type="component" value="Chromosome 14"/>
</dbReference>
<sequence>MMPLRQSITNRRMRPSSAKNVPNINKEFEQQMNILKIQQEKFTWKESEVRQAVSPKRHETLRRQAELRKCMDEQLKQKEDEHARIAQDQKFSSYNEHLRRYYGPHSYEEEMGRLQHKRDYLKGVMEDNIRLATLKKESEKIQKQLEVELDLIRAKTPCTWNRRHYL</sequence>
<dbReference type="EMBL" id="CM055105">
    <property type="protein sequence ID" value="KAJ7530698.1"/>
    <property type="molecule type" value="Genomic_DNA"/>
</dbReference>
<protein>
    <submittedName>
        <fullName evidence="1">Uncharacterized protein</fullName>
    </submittedName>
</protein>
<keyword evidence="2" id="KW-1185">Reference proteome</keyword>
<proteinExistence type="predicted"/>
<organism evidence="1 2">
    <name type="scientific">Diphasiastrum complanatum</name>
    <name type="common">Issler's clubmoss</name>
    <name type="synonym">Lycopodium complanatum</name>
    <dbReference type="NCBI Taxonomy" id="34168"/>
    <lineage>
        <taxon>Eukaryota</taxon>
        <taxon>Viridiplantae</taxon>
        <taxon>Streptophyta</taxon>
        <taxon>Embryophyta</taxon>
        <taxon>Tracheophyta</taxon>
        <taxon>Lycopodiopsida</taxon>
        <taxon>Lycopodiales</taxon>
        <taxon>Lycopodiaceae</taxon>
        <taxon>Lycopodioideae</taxon>
        <taxon>Diphasiastrum</taxon>
    </lineage>
</organism>
<comment type="caution">
    <text evidence="1">The sequence shown here is derived from an EMBL/GenBank/DDBJ whole genome shotgun (WGS) entry which is preliminary data.</text>
</comment>
<evidence type="ECO:0000313" key="1">
    <source>
        <dbReference type="EMBL" id="KAJ7530698.1"/>
    </source>
</evidence>
<accession>A0ACC2BLQ5</accession>
<reference evidence="2" key="1">
    <citation type="journal article" date="2024" name="Proc. Natl. Acad. Sci. U.S.A.">
        <title>Extraordinary preservation of gene collinearity over three hundred million years revealed in homosporous lycophytes.</title>
        <authorList>
            <person name="Li C."/>
            <person name="Wickell D."/>
            <person name="Kuo L.Y."/>
            <person name="Chen X."/>
            <person name="Nie B."/>
            <person name="Liao X."/>
            <person name="Peng D."/>
            <person name="Ji J."/>
            <person name="Jenkins J."/>
            <person name="Williams M."/>
            <person name="Shu S."/>
            <person name="Plott C."/>
            <person name="Barry K."/>
            <person name="Rajasekar S."/>
            <person name="Grimwood J."/>
            <person name="Han X."/>
            <person name="Sun S."/>
            <person name="Hou Z."/>
            <person name="He W."/>
            <person name="Dai G."/>
            <person name="Sun C."/>
            <person name="Schmutz J."/>
            <person name="Leebens-Mack J.H."/>
            <person name="Li F.W."/>
            <person name="Wang L."/>
        </authorList>
    </citation>
    <scope>NUCLEOTIDE SEQUENCE [LARGE SCALE GENOMIC DNA]</scope>
    <source>
        <strain evidence="2">cv. PW_Plant_1</strain>
    </source>
</reference>
<gene>
    <name evidence="1" type="ORF">O6H91_14G015300</name>
</gene>
<evidence type="ECO:0000313" key="2">
    <source>
        <dbReference type="Proteomes" id="UP001162992"/>
    </source>
</evidence>